<accession>A0ABT9Y5W8</accession>
<proteinExistence type="predicted"/>
<gene>
    <name evidence="2" type="ORF">J2S01_000941</name>
</gene>
<feature type="region of interest" description="Disordered" evidence="1">
    <location>
        <begin position="1"/>
        <end position="29"/>
    </location>
</feature>
<evidence type="ECO:0000313" key="3">
    <source>
        <dbReference type="Proteomes" id="UP001239167"/>
    </source>
</evidence>
<keyword evidence="3" id="KW-1185">Reference proteome</keyword>
<protein>
    <submittedName>
        <fullName evidence="2">Uncharacterized protein</fullName>
    </submittedName>
</protein>
<reference evidence="2 3" key="1">
    <citation type="submission" date="2023-07" db="EMBL/GenBank/DDBJ databases">
        <title>Genomic Encyclopedia of Type Strains, Phase IV (KMG-IV): sequencing the most valuable type-strain genomes for metagenomic binning, comparative biology and taxonomic classification.</title>
        <authorList>
            <person name="Goeker M."/>
        </authorList>
    </citation>
    <scope>NUCLEOTIDE SEQUENCE [LARGE SCALE GENOMIC DNA]</scope>
    <source>
        <strain evidence="2 3">DSM 16980</strain>
    </source>
</reference>
<evidence type="ECO:0000313" key="2">
    <source>
        <dbReference type="EMBL" id="MDQ0203225.1"/>
    </source>
</evidence>
<name>A0ABT9Y5W8_9FIRM</name>
<dbReference type="EMBL" id="JAUSUE010000005">
    <property type="protein sequence ID" value="MDQ0203225.1"/>
    <property type="molecule type" value="Genomic_DNA"/>
</dbReference>
<evidence type="ECO:0000256" key="1">
    <source>
        <dbReference type="SAM" id="MobiDB-lite"/>
    </source>
</evidence>
<dbReference type="Proteomes" id="UP001239167">
    <property type="component" value="Unassembled WGS sequence"/>
</dbReference>
<comment type="caution">
    <text evidence="2">The sequence shown here is derived from an EMBL/GenBank/DDBJ whole genome shotgun (WGS) entry which is preliminary data.</text>
</comment>
<sequence length="29" mass="3111">MEKNSKKSSPVKFLQAAPGKASEPGCFDQ</sequence>
<organism evidence="2 3">
    <name type="scientific">Pectinatus haikarae</name>
    <dbReference type="NCBI Taxonomy" id="349096"/>
    <lineage>
        <taxon>Bacteria</taxon>
        <taxon>Bacillati</taxon>
        <taxon>Bacillota</taxon>
        <taxon>Negativicutes</taxon>
        <taxon>Selenomonadales</taxon>
        <taxon>Selenomonadaceae</taxon>
        <taxon>Pectinatus</taxon>
    </lineage>
</organism>